<name>A0A8X6XLN8_9ARAC</name>
<evidence type="ECO:0000313" key="1">
    <source>
        <dbReference type="EMBL" id="GFY53921.1"/>
    </source>
</evidence>
<accession>A0A8X6XLN8</accession>
<reference evidence="1" key="1">
    <citation type="submission" date="2020-08" db="EMBL/GenBank/DDBJ databases">
        <title>Multicomponent nature underlies the extraordinary mechanical properties of spider dragline silk.</title>
        <authorList>
            <person name="Kono N."/>
            <person name="Nakamura H."/>
            <person name="Mori M."/>
            <person name="Yoshida Y."/>
            <person name="Ohtoshi R."/>
            <person name="Malay A.D."/>
            <person name="Moran D.A.P."/>
            <person name="Tomita M."/>
            <person name="Numata K."/>
            <person name="Arakawa K."/>
        </authorList>
    </citation>
    <scope>NUCLEOTIDE SEQUENCE</scope>
</reference>
<evidence type="ECO:0000313" key="2">
    <source>
        <dbReference type="Proteomes" id="UP000886998"/>
    </source>
</evidence>
<dbReference type="EMBL" id="BMAV01009559">
    <property type="protein sequence ID" value="GFY53921.1"/>
    <property type="molecule type" value="Genomic_DNA"/>
</dbReference>
<proteinExistence type="predicted"/>
<keyword evidence="2" id="KW-1185">Reference proteome</keyword>
<comment type="caution">
    <text evidence="1">The sequence shown here is derived from an EMBL/GenBank/DDBJ whole genome shotgun (WGS) entry which is preliminary data.</text>
</comment>
<sequence>MNLPGGDVDFPDEIFISLSLGTSEQKGLINRSKPEVGVDDDGVGCERVVVQFVGLVSIPHGCGDLDADRVCFLRVVQTYFAVRNHWSSVSRMLS</sequence>
<protein>
    <submittedName>
        <fullName evidence="1">Uncharacterized protein</fullName>
    </submittedName>
</protein>
<gene>
    <name evidence="1" type="ORF">TNIN_143911</name>
</gene>
<organism evidence="1 2">
    <name type="scientific">Trichonephila inaurata madagascariensis</name>
    <dbReference type="NCBI Taxonomy" id="2747483"/>
    <lineage>
        <taxon>Eukaryota</taxon>
        <taxon>Metazoa</taxon>
        <taxon>Ecdysozoa</taxon>
        <taxon>Arthropoda</taxon>
        <taxon>Chelicerata</taxon>
        <taxon>Arachnida</taxon>
        <taxon>Araneae</taxon>
        <taxon>Araneomorphae</taxon>
        <taxon>Entelegynae</taxon>
        <taxon>Araneoidea</taxon>
        <taxon>Nephilidae</taxon>
        <taxon>Trichonephila</taxon>
        <taxon>Trichonephila inaurata</taxon>
    </lineage>
</organism>
<dbReference type="Proteomes" id="UP000886998">
    <property type="component" value="Unassembled WGS sequence"/>
</dbReference>
<dbReference type="AlphaFoldDB" id="A0A8X6XLN8"/>